<evidence type="ECO:0000313" key="3">
    <source>
        <dbReference type="Proteomes" id="UP001472677"/>
    </source>
</evidence>
<proteinExistence type="predicted"/>
<feature type="compositionally biased region" description="Basic and acidic residues" evidence="1">
    <location>
        <begin position="1"/>
        <end position="12"/>
    </location>
</feature>
<evidence type="ECO:0000256" key="1">
    <source>
        <dbReference type="SAM" id="MobiDB-lite"/>
    </source>
</evidence>
<dbReference type="EMBL" id="JBBPBM010000023">
    <property type="protein sequence ID" value="KAK8545548.1"/>
    <property type="molecule type" value="Genomic_DNA"/>
</dbReference>
<organism evidence="2 3">
    <name type="scientific">Hibiscus sabdariffa</name>
    <name type="common">roselle</name>
    <dbReference type="NCBI Taxonomy" id="183260"/>
    <lineage>
        <taxon>Eukaryota</taxon>
        <taxon>Viridiplantae</taxon>
        <taxon>Streptophyta</taxon>
        <taxon>Embryophyta</taxon>
        <taxon>Tracheophyta</taxon>
        <taxon>Spermatophyta</taxon>
        <taxon>Magnoliopsida</taxon>
        <taxon>eudicotyledons</taxon>
        <taxon>Gunneridae</taxon>
        <taxon>Pentapetalae</taxon>
        <taxon>rosids</taxon>
        <taxon>malvids</taxon>
        <taxon>Malvales</taxon>
        <taxon>Malvaceae</taxon>
        <taxon>Malvoideae</taxon>
        <taxon>Hibiscus</taxon>
    </lineage>
</organism>
<reference evidence="2 3" key="1">
    <citation type="journal article" date="2024" name="G3 (Bethesda)">
        <title>Genome assembly of Hibiscus sabdariffa L. provides insights into metabolisms of medicinal natural products.</title>
        <authorList>
            <person name="Kim T."/>
        </authorList>
    </citation>
    <scope>NUCLEOTIDE SEQUENCE [LARGE SCALE GENOMIC DNA]</scope>
    <source>
        <strain evidence="2">TK-2024</strain>
        <tissue evidence="2">Old leaves</tissue>
    </source>
</reference>
<comment type="caution">
    <text evidence="2">The sequence shown here is derived from an EMBL/GenBank/DDBJ whole genome shotgun (WGS) entry which is preliminary data.</text>
</comment>
<gene>
    <name evidence="2" type="ORF">V6N12_026379</name>
</gene>
<protein>
    <submittedName>
        <fullName evidence="2">Uncharacterized protein</fullName>
    </submittedName>
</protein>
<feature type="compositionally biased region" description="Polar residues" evidence="1">
    <location>
        <begin position="13"/>
        <end position="25"/>
    </location>
</feature>
<feature type="region of interest" description="Disordered" evidence="1">
    <location>
        <begin position="1"/>
        <end position="27"/>
    </location>
</feature>
<dbReference type="Proteomes" id="UP001472677">
    <property type="component" value="Unassembled WGS sequence"/>
</dbReference>
<accession>A0ABR2DRL2</accession>
<name>A0ABR2DRL2_9ROSI</name>
<sequence length="107" mass="12335">MEEFTEKERELRTSSITKKQPNTGSKETRLDEVVCRHTFCLWTYEEVSNFTARNCLIIEAAGAVQEGSDPPAFQRAEKERLAKLAIDENTNVSCVIIYLLRDKFFPM</sequence>
<keyword evidence="3" id="KW-1185">Reference proteome</keyword>
<evidence type="ECO:0000313" key="2">
    <source>
        <dbReference type="EMBL" id="KAK8545548.1"/>
    </source>
</evidence>